<protein>
    <submittedName>
        <fullName evidence="1">PAS domain-containing protein</fullName>
    </submittedName>
</protein>
<dbReference type="GO" id="GO:0003676">
    <property type="term" value="F:nucleic acid binding"/>
    <property type="evidence" value="ECO:0007669"/>
    <property type="project" value="InterPro"/>
</dbReference>
<dbReference type="InterPro" id="IPR012337">
    <property type="entry name" value="RNaseH-like_sf"/>
</dbReference>
<dbReference type="EMBL" id="JALJXV010000002">
    <property type="protein sequence ID" value="MCP1674039.1"/>
    <property type="molecule type" value="Genomic_DNA"/>
</dbReference>
<dbReference type="InterPro" id="IPR036397">
    <property type="entry name" value="RNaseH_sf"/>
</dbReference>
<reference evidence="1" key="1">
    <citation type="submission" date="2022-03" db="EMBL/GenBank/DDBJ databases">
        <title>Genomic Encyclopedia of Type Strains, Phase III (KMG-III): the genomes of soil and plant-associated and newly described type strains.</title>
        <authorList>
            <person name="Whitman W."/>
        </authorList>
    </citation>
    <scope>NUCLEOTIDE SEQUENCE</scope>
    <source>
        <strain evidence="1">ANL 6-2</strain>
    </source>
</reference>
<evidence type="ECO:0000313" key="1">
    <source>
        <dbReference type="EMBL" id="MCP1674039.1"/>
    </source>
</evidence>
<gene>
    <name evidence="1" type="ORF">J2T57_001138</name>
</gene>
<accession>A0AAE3G2W6</accession>
<evidence type="ECO:0000313" key="2">
    <source>
        <dbReference type="Proteomes" id="UP001205843"/>
    </source>
</evidence>
<proteinExistence type="predicted"/>
<dbReference type="SUPFAM" id="SSF53098">
    <property type="entry name" value="Ribonuclease H-like"/>
    <property type="match status" value="1"/>
</dbReference>
<name>A0AAE3G2W6_9GAMM</name>
<dbReference type="Proteomes" id="UP001205843">
    <property type="component" value="Unassembled WGS sequence"/>
</dbReference>
<comment type="caution">
    <text evidence="1">The sequence shown here is derived from an EMBL/GenBank/DDBJ whole genome shotgun (WGS) entry which is preliminary data.</text>
</comment>
<keyword evidence="2" id="KW-1185">Reference proteome</keyword>
<sequence length="197" mass="22472">MQEVMEEEATDGLPQFLDLEASSLRFGVSYPTEVAWSDEAGHIYSYLIKPDPRWTDWSRSAEAITGLSREQLFREGHPVHLVATTMNHQLAGRVLYCDGGAHDAFWLRRLFEAAGTPCRFLLEDISRMVPSTVMGWPDWPAHLQGLIRDSRLAAGQAHRAAPDVAYLRELYRRVRESLEQMTDPTLTSYSPRRAQLR</sequence>
<dbReference type="Gene3D" id="3.30.420.10">
    <property type="entry name" value="Ribonuclease H-like superfamily/Ribonuclease H"/>
    <property type="match status" value="1"/>
</dbReference>
<dbReference type="AlphaFoldDB" id="A0AAE3G2W6"/>
<organism evidence="1 2">
    <name type="scientific">Natronocella acetinitrilica</name>
    <dbReference type="NCBI Taxonomy" id="414046"/>
    <lineage>
        <taxon>Bacteria</taxon>
        <taxon>Pseudomonadati</taxon>
        <taxon>Pseudomonadota</taxon>
        <taxon>Gammaproteobacteria</taxon>
        <taxon>Chromatiales</taxon>
        <taxon>Ectothiorhodospiraceae</taxon>
        <taxon>Natronocella</taxon>
    </lineage>
</organism>